<dbReference type="Pfam" id="PF22669">
    <property type="entry name" value="Exo_endo_phos2"/>
    <property type="match status" value="1"/>
</dbReference>
<reference evidence="2" key="1">
    <citation type="submission" date="2020-05" db="EMBL/GenBank/DDBJ databases">
        <title>Phylogenomic resolution of chytrid fungi.</title>
        <authorList>
            <person name="Stajich J.E."/>
            <person name="Amses K."/>
            <person name="Simmons R."/>
            <person name="Seto K."/>
            <person name="Myers J."/>
            <person name="Bonds A."/>
            <person name="Quandt C.A."/>
            <person name="Barry K."/>
            <person name="Liu P."/>
            <person name="Grigoriev I."/>
            <person name="Longcore J.E."/>
            <person name="James T.Y."/>
        </authorList>
    </citation>
    <scope>NUCLEOTIDE SEQUENCE</scope>
    <source>
        <strain evidence="2">JEL0476</strain>
    </source>
</reference>
<dbReference type="AlphaFoldDB" id="A0AAD5U1R0"/>
<gene>
    <name evidence="2" type="primary">INPP5E</name>
    <name evidence="2" type="ORF">HK099_003670</name>
</gene>
<proteinExistence type="predicted"/>
<comment type="caution">
    <text evidence="2">The sequence shown here is derived from an EMBL/GenBank/DDBJ whole genome shotgun (WGS) entry which is preliminary data.</text>
</comment>
<dbReference type="Proteomes" id="UP001211065">
    <property type="component" value="Unassembled WGS sequence"/>
</dbReference>
<sequence>MFCWCLNKKVSSKKLRAVFPISLKDETDHSFSFIHKKSHSEEVSATKEEAVETLPINPRRSSLLIQSISKNAHLSKLFHFQEDNLHRNRSKEVFSKKESLKVFIGTWNMNGKVPKVNLEGFLKSSKSCHLVVIGTQESQKSIEQSLIYSNFVKWETLLLHHLNLKKEKEAEQYELVKTDFLIALHISVFVLKKYKHLVKATDSGKIATGIGNVVGNKGAVAVSLLFGKVSILFVNSHLSAHQKRVAERNNDYNRINQELKLKGYFPTDAQYSNLVDKFDFVFWFGDLNYRINGLRKVVLLNNDQLFNEMKKGNAFKGFWEDAITFPPTYKYSVVDQQSEEKKLSTKRSQQSLEKNVLENQETYNQTNEENIGAQEITYADRNNTNEKEIKEKKKNISSIDNTNTHKYSTQSLVTDELQKKSCNEKEGKIFLKENHQSPLKYIKIKTKTCDEEQSITGFGNLQQECDLLKKGSPRSSTATTVHTSSESLCLNGNFIADTNVTSTSFDQSLKTSYQLLKKGNENFTNSYSFAYNPRQDRIPSWTDRILFKSRIKHHNDYKQLRKIEKLTKEKNESSPYDSKQWCGTVKNLEEKEEDINIGEMGSWVNLHLQRKKLSRERKKIDDMDFNAEEKICNNNFIEADGNLKKSTSDYSLSPRPTAMIKTLLYNSISEYTFSDHKPVIGAFLLNYEFDFLEEAVVRDDKGNPLDLFLNFSTQSALGSRGLLKDTCNII</sequence>
<organism evidence="2 3">
    <name type="scientific">Clydaea vesicula</name>
    <dbReference type="NCBI Taxonomy" id="447962"/>
    <lineage>
        <taxon>Eukaryota</taxon>
        <taxon>Fungi</taxon>
        <taxon>Fungi incertae sedis</taxon>
        <taxon>Chytridiomycota</taxon>
        <taxon>Chytridiomycota incertae sedis</taxon>
        <taxon>Chytridiomycetes</taxon>
        <taxon>Lobulomycetales</taxon>
        <taxon>Lobulomycetaceae</taxon>
        <taxon>Clydaea</taxon>
    </lineage>
</organism>
<dbReference type="SUPFAM" id="SSF56219">
    <property type="entry name" value="DNase I-like"/>
    <property type="match status" value="1"/>
</dbReference>
<evidence type="ECO:0000313" key="3">
    <source>
        <dbReference type="Proteomes" id="UP001211065"/>
    </source>
</evidence>
<evidence type="ECO:0000259" key="1">
    <source>
        <dbReference type="SMART" id="SM00128"/>
    </source>
</evidence>
<dbReference type="InterPro" id="IPR046985">
    <property type="entry name" value="IP5"/>
</dbReference>
<name>A0AAD5U1R0_9FUNG</name>
<keyword evidence="3" id="KW-1185">Reference proteome</keyword>
<dbReference type="Gene3D" id="3.60.10.10">
    <property type="entry name" value="Endonuclease/exonuclease/phosphatase"/>
    <property type="match status" value="2"/>
</dbReference>
<protein>
    <submittedName>
        <fullName evidence="2">Inositol polyphosphate 5-phosphatase</fullName>
    </submittedName>
</protein>
<dbReference type="PANTHER" id="PTHR11200">
    <property type="entry name" value="INOSITOL 5-PHOSPHATASE"/>
    <property type="match status" value="1"/>
</dbReference>
<feature type="domain" description="Inositol polyphosphate-related phosphatase" evidence="1">
    <location>
        <begin position="98"/>
        <end position="377"/>
    </location>
</feature>
<dbReference type="EMBL" id="JADGJW010000242">
    <property type="protein sequence ID" value="KAJ3221239.1"/>
    <property type="molecule type" value="Genomic_DNA"/>
</dbReference>
<accession>A0AAD5U1R0</accession>
<dbReference type="SMART" id="SM00128">
    <property type="entry name" value="IPPc"/>
    <property type="match status" value="1"/>
</dbReference>
<dbReference type="PANTHER" id="PTHR11200:SF275">
    <property type="entry name" value="LD06095P"/>
    <property type="match status" value="1"/>
</dbReference>
<dbReference type="GO" id="GO:0046856">
    <property type="term" value="P:phosphatidylinositol dephosphorylation"/>
    <property type="evidence" value="ECO:0007669"/>
    <property type="project" value="InterPro"/>
</dbReference>
<dbReference type="GO" id="GO:0004439">
    <property type="term" value="F:phosphatidylinositol-4,5-bisphosphate 5-phosphatase activity"/>
    <property type="evidence" value="ECO:0007669"/>
    <property type="project" value="TreeGrafter"/>
</dbReference>
<evidence type="ECO:0000313" key="2">
    <source>
        <dbReference type="EMBL" id="KAJ3221239.1"/>
    </source>
</evidence>
<dbReference type="InterPro" id="IPR036691">
    <property type="entry name" value="Endo/exonu/phosph_ase_sf"/>
</dbReference>
<dbReference type="InterPro" id="IPR000300">
    <property type="entry name" value="IPPc"/>
</dbReference>